<accession>A0A5A7VA19</accession>
<evidence type="ECO:0000313" key="3">
    <source>
        <dbReference type="EMBL" id="KAA0062735.1"/>
    </source>
</evidence>
<reference evidence="5 6" key="1">
    <citation type="submission" date="2019-08" db="EMBL/GenBank/DDBJ databases">
        <title>Draft genome sequences of two oriental melons (Cucumis melo L. var makuwa).</title>
        <authorList>
            <person name="Kwon S.-Y."/>
        </authorList>
    </citation>
    <scope>NUCLEOTIDE SEQUENCE [LARGE SCALE GENOMIC DNA]</scope>
    <source>
        <strain evidence="6">cv. Chang Bougi</strain>
        <strain evidence="5">cv. SW 3</strain>
        <tissue evidence="3">Leaf</tissue>
    </source>
</reference>
<dbReference type="InterPro" id="IPR013103">
    <property type="entry name" value="RVT_2"/>
</dbReference>
<keyword evidence="1" id="KW-0812">Transmembrane</keyword>
<sequence length="284" mass="30523">MDVKSAFLNGLLNEEVYVAKPKGFVDVSNPEHVYKLHKALYGLKQAPRACPFKHRGGCFSFPSLLHLLGCYTMLMMLPPLLPIPFFWLSSKSKPVKTKHVPSSSPYVATPQSSSAIPHSLESARLLGCPHHPSVYVPLALPGAKITSLKALEFAAFGFPSSVKSFIASFNNAASFGVSGVPSVFDSSLSYTSIADTMVPVVSIPGFVPSKSWVPPSPFVVPCSNDSVFVMLLMIIWLICLALTLNVFLMSLKNVLFAATNTDPPATTYLSSSINPDPHAPANPA</sequence>
<dbReference type="Pfam" id="PF07727">
    <property type="entry name" value="RVT_2"/>
    <property type="match status" value="1"/>
</dbReference>
<dbReference type="STRING" id="1194695.A0A5A7VA19"/>
<dbReference type="EMBL" id="SSTD01004966">
    <property type="protein sequence ID" value="TYK22534.1"/>
    <property type="molecule type" value="Genomic_DNA"/>
</dbReference>
<name>A0A5A7VA19_CUCMM</name>
<gene>
    <name evidence="4" type="ORF">E5676_scaffold523G00160</name>
    <name evidence="3" type="ORF">E6C27_scaffold382G00660</name>
</gene>
<evidence type="ECO:0000256" key="1">
    <source>
        <dbReference type="SAM" id="Phobius"/>
    </source>
</evidence>
<evidence type="ECO:0000259" key="2">
    <source>
        <dbReference type="Pfam" id="PF07727"/>
    </source>
</evidence>
<dbReference type="OrthoDB" id="8048545at2759"/>
<evidence type="ECO:0000313" key="5">
    <source>
        <dbReference type="Proteomes" id="UP000321393"/>
    </source>
</evidence>
<feature type="transmembrane region" description="Helical" evidence="1">
    <location>
        <begin position="64"/>
        <end position="88"/>
    </location>
</feature>
<proteinExistence type="predicted"/>
<dbReference type="Proteomes" id="UP000321947">
    <property type="component" value="Unassembled WGS sequence"/>
</dbReference>
<feature type="domain" description="Reverse transcriptase Ty1/copia-type" evidence="2">
    <location>
        <begin position="1"/>
        <end position="49"/>
    </location>
</feature>
<dbReference type="EMBL" id="SSTE01004182">
    <property type="protein sequence ID" value="KAA0062735.1"/>
    <property type="molecule type" value="Genomic_DNA"/>
</dbReference>
<evidence type="ECO:0000313" key="6">
    <source>
        <dbReference type="Proteomes" id="UP000321947"/>
    </source>
</evidence>
<keyword evidence="1" id="KW-1133">Transmembrane helix</keyword>
<evidence type="ECO:0000313" key="4">
    <source>
        <dbReference type="EMBL" id="TYK22534.1"/>
    </source>
</evidence>
<organism evidence="3 5">
    <name type="scientific">Cucumis melo var. makuwa</name>
    <name type="common">Oriental melon</name>
    <dbReference type="NCBI Taxonomy" id="1194695"/>
    <lineage>
        <taxon>Eukaryota</taxon>
        <taxon>Viridiplantae</taxon>
        <taxon>Streptophyta</taxon>
        <taxon>Embryophyta</taxon>
        <taxon>Tracheophyta</taxon>
        <taxon>Spermatophyta</taxon>
        <taxon>Magnoliopsida</taxon>
        <taxon>eudicotyledons</taxon>
        <taxon>Gunneridae</taxon>
        <taxon>Pentapetalae</taxon>
        <taxon>rosids</taxon>
        <taxon>fabids</taxon>
        <taxon>Cucurbitales</taxon>
        <taxon>Cucurbitaceae</taxon>
        <taxon>Benincaseae</taxon>
        <taxon>Cucumis</taxon>
    </lineage>
</organism>
<dbReference type="Proteomes" id="UP000321393">
    <property type="component" value="Unassembled WGS sequence"/>
</dbReference>
<dbReference type="AlphaFoldDB" id="A0A5A7VA19"/>
<feature type="transmembrane region" description="Helical" evidence="1">
    <location>
        <begin position="227"/>
        <end position="248"/>
    </location>
</feature>
<keyword evidence="1" id="KW-0472">Membrane</keyword>
<comment type="caution">
    <text evidence="3">The sequence shown here is derived from an EMBL/GenBank/DDBJ whole genome shotgun (WGS) entry which is preliminary data.</text>
</comment>
<protein>
    <submittedName>
        <fullName evidence="3">Retrovirus-related Pol polyprotein from transposon TNT 1-94</fullName>
    </submittedName>
</protein>